<feature type="compositionally biased region" description="Basic and acidic residues" evidence="1">
    <location>
        <begin position="397"/>
        <end position="410"/>
    </location>
</feature>
<organism evidence="2 3">
    <name type="scientific">Mycena albidolilacea</name>
    <dbReference type="NCBI Taxonomy" id="1033008"/>
    <lineage>
        <taxon>Eukaryota</taxon>
        <taxon>Fungi</taxon>
        <taxon>Dikarya</taxon>
        <taxon>Basidiomycota</taxon>
        <taxon>Agaricomycotina</taxon>
        <taxon>Agaricomycetes</taxon>
        <taxon>Agaricomycetidae</taxon>
        <taxon>Agaricales</taxon>
        <taxon>Marasmiineae</taxon>
        <taxon>Mycenaceae</taxon>
        <taxon>Mycena</taxon>
    </lineage>
</organism>
<feature type="region of interest" description="Disordered" evidence="1">
    <location>
        <begin position="304"/>
        <end position="341"/>
    </location>
</feature>
<name>A0AAD6YWA3_9AGAR</name>
<evidence type="ECO:0000313" key="3">
    <source>
        <dbReference type="Proteomes" id="UP001218218"/>
    </source>
</evidence>
<keyword evidence="3" id="KW-1185">Reference proteome</keyword>
<sequence length="1039" mass="115141">MKLESLRTPYLPTLTTATPRYRESHIRTEGWHTYDPAIGGISEGGDDDEHSYEAQAPREEQRFPLDEIVAGHEDRLRSAASYRIPTSESLLQSGAATPSRSDDADHNMDIGSRPTSPAPSWNSALPVQSRAATPAYIPTDKVARDHTPLFLPGSRGPTPFLPREETPPQAARPPIFYQGLGPPSPGPFRSGRDSMPSNLEADYLTGPPTKKRRLEPHAEKQVKPKSKTLLRRVKNLLDMAALDSDEDGGGDDDDDDEEETLSDKEFLDDDEDLDFENWNRPPQIEDEDDLHAVAAEYEHRAKGYREAMNMEDPGRWEEGGEEPESEDSDVVSDPEAVPENEEFQTLQTVREIQAAHKVADVAARDQSVEALTFVWHRWRKQVGFAASATVMYFPRTDASKSKTSEPKGESGTEGESETEEDHVLERVNFKKARKQRHYPEVTPTPAQRQLFADTRIHLIRRLKFQGPSPALTEGDRVVALAGKHNGTNGYLVHLRGIWDKALGTRVLWAKVVPPGPDGAYEVKTNAEATYIRVGQLRRSILDLPYTFQRNDRVRVLGEMWNGVYGRVVEINGALLTIAIPRDVAVLGTSISAIGQETITVPMRFVTRDWHLGDSVRVRWGGYTGRRGFIVHMASGVLTIFDPDQPPVGKCLLQGEAAAVGQFAVRAANVDFDEIERPPTPPHPLSEAPPPPHVLDELKLMRTRPTYENIPVFVGNTLGIKTVLKGLQGVVVGWHESAARVERHAKLRKWGKQPKDDQAGILLTIRPTAPSSMTSSLPVADIPIEHVYHQFTGLPLTEAIYIPQDKLFKVHPSGYTALSIGAQQATRAVTPPPAPSDDPRWAPDDPRTVTQAVPATILVVSEAILSQRKLDESGMWMCLPRLRLKRVDVQIIGVKQLTGRVSAKMLSTEGQCGYMLIEAEICPSDKKVWVCGLGKHNALRIDIEKQCVRPLRELDGRRLSLVQEPQRVVIIGADVLKSQSHVGYYAQTIPFATHAHGPEVIAVKFPAGGSPSFFHESSLCLSRNIPITLQNSIFPATTFV</sequence>
<feature type="region of interest" description="Disordered" evidence="1">
    <location>
        <begin position="825"/>
        <end position="846"/>
    </location>
</feature>
<proteinExistence type="predicted"/>
<protein>
    <submittedName>
        <fullName evidence="2">Uncharacterized protein</fullName>
    </submittedName>
</protein>
<accession>A0AAD6YWA3</accession>
<dbReference type="AlphaFoldDB" id="A0AAD6YWA3"/>
<feature type="compositionally biased region" description="Acidic residues" evidence="1">
    <location>
        <begin position="319"/>
        <end position="341"/>
    </location>
</feature>
<feature type="compositionally biased region" description="Acidic residues" evidence="1">
    <location>
        <begin position="243"/>
        <end position="275"/>
    </location>
</feature>
<feature type="compositionally biased region" description="Polar residues" evidence="1">
    <location>
        <begin position="113"/>
        <end position="124"/>
    </location>
</feature>
<feature type="compositionally biased region" description="Basic residues" evidence="1">
    <location>
        <begin position="223"/>
        <end position="234"/>
    </location>
</feature>
<reference evidence="2" key="1">
    <citation type="submission" date="2023-03" db="EMBL/GenBank/DDBJ databases">
        <title>Massive genome expansion in bonnet fungi (Mycena s.s.) driven by repeated elements and novel gene families across ecological guilds.</title>
        <authorList>
            <consortium name="Lawrence Berkeley National Laboratory"/>
            <person name="Harder C.B."/>
            <person name="Miyauchi S."/>
            <person name="Viragh M."/>
            <person name="Kuo A."/>
            <person name="Thoen E."/>
            <person name="Andreopoulos B."/>
            <person name="Lu D."/>
            <person name="Skrede I."/>
            <person name="Drula E."/>
            <person name="Henrissat B."/>
            <person name="Morin E."/>
            <person name="Kohler A."/>
            <person name="Barry K."/>
            <person name="LaButti K."/>
            <person name="Morin E."/>
            <person name="Salamov A."/>
            <person name="Lipzen A."/>
            <person name="Mereny Z."/>
            <person name="Hegedus B."/>
            <person name="Baldrian P."/>
            <person name="Stursova M."/>
            <person name="Weitz H."/>
            <person name="Taylor A."/>
            <person name="Grigoriev I.V."/>
            <person name="Nagy L.G."/>
            <person name="Martin F."/>
            <person name="Kauserud H."/>
        </authorList>
    </citation>
    <scope>NUCLEOTIDE SEQUENCE</scope>
    <source>
        <strain evidence="2">CBHHK002</strain>
    </source>
</reference>
<feature type="region of interest" description="Disordered" evidence="1">
    <location>
        <begin position="83"/>
        <end position="124"/>
    </location>
</feature>
<evidence type="ECO:0000313" key="2">
    <source>
        <dbReference type="EMBL" id="KAJ7300480.1"/>
    </source>
</evidence>
<dbReference type="Proteomes" id="UP001218218">
    <property type="component" value="Unassembled WGS sequence"/>
</dbReference>
<feature type="region of interest" description="Disordered" evidence="1">
    <location>
        <begin position="149"/>
        <end position="275"/>
    </location>
</feature>
<gene>
    <name evidence="2" type="ORF">DFH08DRAFT_828433</name>
</gene>
<feature type="region of interest" description="Disordered" evidence="1">
    <location>
        <begin position="36"/>
        <end position="56"/>
    </location>
</feature>
<feature type="compositionally biased region" description="Polar residues" evidence="1">
    <location>
        <begin position="84"/>
        <end position="99"/>
    </location>
</feature>
<dbReference type="EMBL" id="JARIHO010000166">
    <property type="protein sequence ID" value="KAJ7300480.1"/>
    <property type="molecule type" value="Genomic_DNA"/>
</dbReference>
<comment type="caution">
    <text evidence="2">The sequence shown here is derived from an EMBL/GenBank/DDBJ whole genome shotgun (WGS) entry which is preliminary data.</text>
</comment>
<evidence type="ECO:0000256" key="1">
    <source>
        <dbReference type="SAM" id="MobiDB-lite"/>
    </source>
</evidence>
<feature type="compositionally biased region" description="Basic and acidic residues" evidence="1">
    <location>
        <begin position="836"/>
        <end position="846"/>
    </location>
</feature>
<feature type="region of interest" description="Disordered" evidence="1">
    <location>
        <begin position="397"/>
        <end position="421"/>
    </location>
</feature>